<evidence type="ECO:0000313" key="22">
    <source>
        <dbReference type="EMBL" id="PVD35020.1"/>
    </source>
</evidence>
<feature type="binding site" evidence="18">
    <location>
        <position position="640"/>
    </location>
    <ligand>
        <name>Zn(2+)</name>
        <dbReference type="ChEBI" id="CHEBI:29105"/>
    </ligand>
</feature>
<dbReference type="InterPro" id="IPR004584">
    <property type="entry name" value="Rad50_eukaryotes"/>
</dbReference>
<keyword evidence="23" id="KW-1185">Reference proteome</keyword>
<keyword evidence="14" id="KW-0234">DNA repair</keyword>
<dbReference type="NCBIfam" id="TIGR00606">
    <property type="entry name" value="rad50"/>
    <property type="match status" value="1"/>
</dbReference>
<evidence type="ECO:0000256" key="1">
    <source>
        <dbReference type="ARBA" id="ARBA00001947"/>
    </source>
</evidence>
<dbReference type="Gene3D" id="3.40.50.300">
    <property type="entry name" value="P-loop containing nucleotide triphosphate hydrolases"/>
    <property type="match status" value="2"/>
</dbReference>
<organism evidence="22 23">
    <name type="scientific">Pomacea canaliculata</name>
    <name type="common">Golden apple snail</name>
    <dbReference type="NCBI Taxonomy" id="400727"/>
    <lineage>
        <taxon>Eukaryota</taxon>
        <taxon>Metazoa</taxon>
        <taxon>Spiralia</taxon>
        <taxon>Lophotrochozoa</taxon>
        <taxon>Mollusca</taxon>
        <taxon>Gastropoda</taxon>
        <taxon>Caenogastropoda</taxon>
        <taxon>Architaenioglossa</taxon>
        <taxon>Ampullarioidea</taxon>
        <taxon>Ampullariidae</taxon>
        <taxon>Pomacea</taxon>
    </lineage>
</organism>
<keyword evidence="11" id="KW-0067">ATP-binding</keyword>
<keyword evidence="15" id="KW-0539">Nucleus</keyword>
<dbReference type="PANTHER" id="PTHR18867">
    <property type="entry name" value="RAD50"/>
    <property type="match status" value="1"/>
</dbReference>
<evidence type="ECO:0000256" key="9">
    <source>
        <dbReference type="ARBA" id="ARBA00022801"/>
    </source>
</evidence>
<evidence type="ECO:0000256" key="5">
    <source>
        <dbReference type="ARBA" id="ARBA00022454"/>
    </source>
</evidence>
<feature type="coiled-coil region" evidence="19">
    <location>
        <begin position="372"/>
        <end position="506"/>
    </location>
</feature>
<evidence type="ECO:0000256" key="11">
    <source>
        <dbReference type="ARBA" id="ARBA00022840"/>
    </source>
</evidence>
<evidence type="ECO:0000256" key="20">
    <source>
        <dbReference type="SAM" id="MobiDB-lite"/>
    </source>
</evidence>
<keyword evidence="10 18" id="KW-0862">Zinc</keyword>
<dbReference type="GO" id="GO:0006302">
    <property type="term" value="P:double-strand break repair"/>
    <property type="evidence" value="ECO:0007669"/>
    <property type="project" value="InterPro"/>
</dbReference>
<dbReference type="GO" id="GO:0046872">
    <property type="term" value="F:metal ion binding"/>
    <property type="evidence" value="ECO:0007669"/>
    <property type="project" value="UniProtKB-UniRule"/>
</dbReference>
<dbReference type="STRING" id="400727.A0A2T7PNK7"/>
<comment type="similarity">
    <text evidence="4">Belongs to the SMC family. RAD50 subfamily.</text>
</comment>
<dbReference type="GO" id="GO:0005524">
    <property type="term" value="F:ATP binding"/>
    <property type="evidence" value="ECO:0007669"/>
    <property type="project" value="UniProtKB-KW"/>
</dbReference>
<gene>
    <name evidence="22" type="ORF">C0Q70_06301</name>
</gene>
<protein>
    <recommendedName>
        <fullName evidence="21">Zinc-hook domain-containing protein</fullName>
    </recommendedName>
</protein>
<evidence type="ECO:0000256" key="3">
    <source>
        <dbReference type="ARBA" id="ARBA00004286"/>
    </source>
</evidence>
<dbReference type="PROSITE" id="PS51131">
    <property type="entry name" value="ZN_HOOK"/>
    <property type="match status" value="1"/>
</dbReference>
<evidence type="ECO:0000256" key="19">
    <source>
        <dbReference type="SAM" id="Coils"/>
    </source>
</evidence>
<dbReference type="GO" id="GO:0000794">
    <property type="term" value="C:condensed nuclear chromosome"/>
    <property type="evidence" value="ECO:0007669"/>
    <property type="project" value="TreeGrafter"/>
</dbReference>
<dbReference type="FunFam" id="3.40.50.300:FF:000947">
    <property type="entry name" value="DNA repair protein RAD50"/>
    <property type="match status" value="1"/>
</dbReference>
<dbReference type="InterPro" id="IPR027417">
    <property type="entry name" value="P-loop_NTPase"/>
</dbReference>
<dbReference type="GO" id="GO:0030870">
    <property type="term" value="C:Mre11 complex"/>
    <property type="evidence" value="ECO:0007669"/>
    <property type="project" value="InterPro"/>
</dbReference>
<dbReference type="SUPFAM" id="SSF52540">
    <property type="entry name" value="P-loop containing nucleoside triphosphate hydrolases"/>
    <property type="match status" value="2"/>
</dbReference>
<dbReference type="GO" id="GO:0070192">
    <property type="term" value="P:chromosome organization involved in meiotic cell cycle"/>
    <property type="evidence" value="ECO:0007669"/>
    <property type="project" value="TreeGrafter"/>
</dbReference>
<keyword evidence="7" id="KW-0547">Nucleotide-binding</keyword>
<comment type="subcellular location">
    <subcellularLocation>
        <location evidence="3">Chromosome</location>
    </subcellularLocation>
    <subcellularLocation>
        <location evidence="2">Nucleus</location>
    </subcellularLocation>
</comment>
<feature type="coiled-coil region" evidence="19">
    <location>
        <begin position="671"/>
        <end position="740"/>
    </location>
</feature>
<comment type="caution">
    <text evidence="22">The sequence shown here is derived from an EMBL/GenBank/DDBJ whole genome shotgun (WGS) entry which is preliminary data.</text>
</comment>
<dbReference type="Pfam" id="PF13476">
    <property type="entry name" value="AAA_23"/>
    <property type="match status" value="1"/>
</dbReference>
<feature type="compositionally biased region" description="Basic and acidic residues" evidence="20">
    <location>
        <begin position="1015"/>
        <end position="1036"/>
    </location>
</feature>
<evidence type="ECO:0000256" key="15">
    <source>
        <dbReference type="ARBA" id="ARBA00023242"/>
    </source>
</evidence>
<dbReference type="Gene3D" id="1.10.287.510">
    <property type="entry name" value="Helix hairpin bin"/>
    <property type="match status" value="1"/>
</dbReference>
<comment type="catalytic activity">
    <reaction evidence="17">
        <text>ATP + H2O = ADP + phosphate + H(+)</text>
        <dbReference type="Rhea" id="RHEA:13065"/>
        <dbReference type="ChEBI" id="CHEBI:15377"/>
        <dbReference type="ChEBI" id="CHEBI:15378"/>
        <dbReference type="ChEBI" id="CHEBI:30616"/>
        <dbReference type="ChEBI" id="CHEBI:43474"/>
        <dbReference type="ChEBI" id="CHEBI:456216"/>
    </reaction>
</comment>
<name>A0A2T7PNK7_POMCA</name>
<evidence type="ECO:0000256" key="17">
    <source>
        <dbReference type="ARBA" id="ARBA00049360"/>
    </source>
</evidence>
<sequence>MSKIEKMSVMGIRSFGPEDGDRQVIQFLTPLTLILGPNGTGKTTIIECLKYITTGDMPPNTKGGAFVHDPKIAQEMVVRAQVRLQLRDVTGKLLQVQRSMEATQKAKKIEMRTLDSVITRLAPDGQKVSVNSKCLDFDREMVTALGVPKAVLDNVIFCHQEDSCWPLGEGKALKDKFDAIFASTRYTKVLDTIRKLKLEQDGEIKLFKEEIKYLKQNKDQASQLEGDLAELQAKSAASEESVKKVKEQLQPLQDRLLKINDQYSDIYKVQTKIGSVEELEELLSDFANKVQNQKDILTQFEDRQENVTKNMEKLNKEKSLLLVEVGKLGQEADTHDDNIRKRDVLLRQLAVEYGFEGFSQGAITEERCQLFFNEIQQKLDDISAEMKKVKSDFEAKEKSLQQQADEVRDKKTRLEQMQRHKRDQMNKNKSEIHQIKEKLSRMEASAGRRDHVTQDLKRTEHELADAEKAINLEELKREIAQLERERRQLEAQMNELNTEMNRLHRQSSVRAQLDMLKKEKTTKEDGIRRMKAKHEESLIHLFGAVPATNIRGRVEDYIRHDTPNPPPPAVVTLPGAHTPLSIEDLEDRIFSVCGSQDFEEEFQTIQQKLSETQDQRGSLTGAQHFLKKYVKDLEKEKPCCPLCHREFDTDQEVKELVLEVKKKLRMVPSKLEKAEEELVEQQSRYDSITQLKPIKERVAAICENDLPNMKTKLKTINEEIQRVKDIVEEKRNELAVKERDEGVAKEIQPDIVLMDRSQGELRELEKSITTQSALLTGGDADRTLEMVVREKEDVQLKLDTVTRKLDHLRQKQTVHTDHVQSLRTKVNQLQAEKLRIEAELQERTKLEERQAQLISDNQEYETDIGYDAKRAKEELQPLESEVRRLGKEKEEETSAKEAAMEQGKDAMEEVRNKGNAVKIINQSIKSYNSSGKLEKLEKCKERQKQIAASQSKLEQDQEEVTANINRLRKDLATQQIRERELADNLQLRRMQNNVTDLAKQIAHHQETLGGLDPTSLERERQQLSKKEEDLKRELHRASGRQQGFIDEMKKTERDLKSDMFRDADQKYRFKMIDLRTTELANGDLQKYYKAMDRAIMNYHAQKMAEINKIIFELWRTPIVVMVNIETIEIRSDEDDAGIVKARRVYNYRVVMLKGGTALDMRGRCSAGQKVLASLIIRLALAETFCMNCGVFALDEPTTNLDRENIESLAGALVRIIETRSQQRNFQLVIITHDEDFVEQLGRANYADHFIRVYKDDKGCSRLERKKIQDLHSA</sequence>
<dbReference type="FunFam" id="3.40.50.300:FF:001195">
    <property type="entry name" value="DNA repair protein rad50"/>
    <property type="match status" value="1"/>
</dbReference>
<dbReference type="GO" id="GO:0000722">
    <property type="term" value="P:telomere maintenance via recombination"/>
    <property type="evidence" value="ECO:0007669"/>
    <property type="project" value="TreeGrafter"/>
</dbReference>
<evidence type="ECO:0000259" key="21">
    <source>
        <dbReference type="PROSITE" id="PS51131"/>
    </source>
</evidence>
<evidence type="ECO:0000313" key="23">
    <source>
        <dbReference type="Proteomes" id="UP000245119"/>
    </source>
</evidence>
<dbReference type="Proteomes" id="UP000245119">
    <property type="component" value="Linkage Group LG3"/>
</dbReference>
<dbReference type="PANTHER" id="PTHR18867:SF12">
    <property type="entry name" value="DNA REPAIR PROTEIN RAD50"/>
    <property type="match status" value="1"/>
</dbReference>
<dbReference type="OrthoDB" id="18797at2759"/>
<dbReference type="AlphaFoldDB" id="A0A2T7PNK7"/>
<keyword evidence="9" id="KW-0378">Hydrolase</keyword>
<keyword evidence="8" id="KW-0227">DNA damage</keyword>
<evidence type="ECO:0000256" key="13">
    <source>
        <dbReference type="ARBA" id="ARBA00023054"/>
    </source>
</evidence>
<dbReference type="Pfam" id="PF04423">
    <property type="entry name" value="Rad50_zn_hook"/>
    <property type="match status" value="1"/>
</dbReference>
<feature type="binding site" evidence="18">
    <location>
        <position position="643"/>
    </location>
    <ligand>
        <name>Zn(2+)</name>
        <dbReference type="ChEBI" id="CHEBI:29105"/>
    </ligand>
</feature>
<evidence type="ECO:0000256" key="8">
    <source>
        <dbReference type="ARBA" id="ARBA00022763"/>
    </source>
</evidence>
<dbReference type="GO" id="GO:0051880">
    <property type="term" value="F:G-quadruplex DNA binding"/>
    <property type="evidence" value="ECO:0007669"/>
    <property type="project" value="TreeGrafter"/>
</dbReference>
<feature type="coiled-coil region" evidence="19">
    <location>
        <begin position="204"/>
        <end position="248"/>
    </location>
</feature>
<feature type="coiled-coil region" evidence="19">
    <location>
        <begin position="276"/>
        <end position="324"/>
    </location>
</feature>
<keyword evidence="16" id="KW-0469">Meiosis</keyword>
<feature type="region of interest" description="Disordered" evidence="20">
    <location>
        <begin position="1005"/>
        <end position="1044"/>
    </location>
</feature>
<feature type="domain" description="Zinc-hook" evidence="21">
    <location>
        <begin position="595"/>
        <end position="693"/>
    </location>
</feature>
<evidence type="ECO:0000256" key="14">
    <source>
        <dbReference type="ARBA" id="ARBA00023204"/>
    </source>
</evidence>
<dbReference type="InterPro" id="IPR013134">
    <property type="entry name" value="Zn_hook_RAD50"/>
</dbReference>
<feature type="region of interest" description="Disordered" evidence="20">
    <location>
        <begin position="882"/>
        <end position="904"/>
    </location>
</feature>
<evidence type="ECO:0000256" key="6">
    <source>
        <dbReference type="ARBA" id="ARBA00022723"/>
    </source>
</evidence>
<keyword evidence="13 19" id="KW-0175">Coiled coil</keyword>
<dbReference type="EMBL" id="PZQS01000003">
    <property type="protein sequence ID" value="PVD35020.1"/>
    <property type="molecule type" value="Genomic_DNA"/>
</dbReference>
<keyword evidence="5" id="KW-0158">Chromosome</keyword>
<comment type="cofactor">
    <cofactor evidence="1">
        <name>Zn(2+)</name>
        <dbReference type="ChEBI" id="CHEBI:29105"/>
    </cofactor>
</comment>
<dbReference type="GO" id="GO:0007004">
    <property type="term" value="P:telomere maintenance via telomerase"/>
    <property type="evidence" value="ECO:0007669"/>
    <property type="project" value="TreeGrafter"/>
</dbReference>
<accession>A0A2T7PNK7</accession>
<evidence type="ECO:0000256" key="4">
    <source>
        <dbReference type="ARBA" id="ARBA00009439"/>
    </source>
</evidence>
<dbReference type="GO" id="GO:0043047">
    <property type="term" value="F:single-stranded telomeric DNA binding"/>
    <property type="evidence" value="ECO:0007669"/>
    <property type="project" value="TreeGrafter"/>
</dbReference>
<dbReference type="InterPro" id="IPR038729">
    <property type="entry name" value="Rad50/SbcC_AAA"/>
</dbReference>
<keyword evidence="12" id="KW-0460">Magnesium</keyword>
<evidence type="ECO:0000256" key="10">
    <source>
        <dbReference type="ARBA" id="ARBA00022833"/>
    </source>
</evidence>
<evidence type="ECO:0000256" key="16">
    <source>
        <dbReference type="ARBA" id="ARBA00023254"/>
    </source>
</evidence>
<dbReference type="SUPFAM" id="SSF75712">
    <property type="entry name" value="Rad50 coiled-coil Zn hook"/>
    <property type="match status" value="1"/>
</dbReference>
<dbReference type="Gene3D" id="1.10.287.1490">
    <property type="match status" value="1"/>
</dbReference>
<reference evidence="22 23" key="1">
    <citation type="submission" date="2018-04" db="EMBL/GenBank/DDBJ databases">
        <title>The genome of golden apple snail Pomacea canaliculata provides insight into stress tolerance and invasive adaptation.</title>
        <authorList>
            <person name="Liu C."/>
            <person name="Liu B."/>
            <person name="Ren Y."/>
            <person name="Zhang Y."/>
            <person name="Wang H."/>
            <person name="Li S."/>
            <person name="Jiang F."/>
            <person name="Yin L."/>
            <person name="Zhang G."/>
            <person name="Qian W."/>
            <person name="Fan W."/>
        </authorList>
    </citation>
    <scope>NUCLEOTIDE SEQUENCE [LARGE SCALE GENOMIC DNA]</scope>
    <source>
        <strain evidence="22">SZHN2017</strain>
        <tissue evidence="22">Muscle</tissue>
    </source>
</reference>
<proteinExistence type="inferred from homology"/>
<dbReference type="GO" id="GO:0003691">
    <property type="term" value="F:double-stranded telomeric DNA binding"/>
    <property type="evidence" value="ECO:0007669"/>
    <property type="project" value="TreeGrafter"/>
</dbReference>
<dbReference type="GO" id="GO:0016887">
    <property type="term" value="F:ATP hydrolysis activity"/>
    <property type="evidence" value="ECO:0007669"/>
    <property type="project" value="InterPro"/>
</dbReference>
<evidence type="ECO:0000256" key="2">
    <source>
        <dbReference type="ARBA" id="ARBA00004123"/>
    </source>
</evidence>
<evidence type="ECO:0000256" key="12">
    <source>
        <dbReference type="ARBA" id="ARBA00022842"/>
    </source>
</evidence>
<evidence type="ECO:0000256" key="18">
    <source>
        <dbReference type="PROSITE-ProRule" id="PRU00471"/>
    </source>
</evidence>
<keyword evidence="6 18" id="KW-0479">Metal-binding</keyword>
<evidence type="ECO:0000256" key="7">
    <source>
        <dbReference type="ARBA" id="ARBA00022741"/>
    </source>
</evidence>